<reference evidence="3 4" key="1">
    <citation type="submission" date="2008-06" db="EMBL/GenBank/DDBJ databases">
        <title>Complete sequence of Chloroherpeton thalassium ATCC 35110.</title>
        <authorList>
            <consortium name="US DOE Joint Genome Institute"/>
            <person name="Lucas S."/>
            <person name="Copeland A."/>
            <person name="Lapidus A."/>
            <person name="Glavina del Rio T."/>
            <person name="Dalin E."/>
            <person name="Tice H."/>
            <person name="Bruce D."/>
            <person name="Goodwin L."/>
            <person name="Pitluck S."/>
            <person name="Schmutz J."/>
            <person name="Larimer F."/>
            <person name="Land M."/>
            <person name="Hauser L."/>
            <person name="Kyrpides N."/>
            <person name="Mikhailova N."/>
            <person name="Liu Z."/>
            <person name="Li T."/>
            <person name="Zhao F."/>
            <person name="Overmann J."/>
            <person name="Bryant D.A."/>
            <person name="Richardson P."/>
        </authorList>
    </citation>
    <scope>NUCLEOTIDE SEQUENCE [LARGE SCALE GENOMIC DNA]</scope>
    <source>
        <strain evidence="4">ATCC 35110 / GB-78</strain>
    </source>
</reference>
<keyword evidence="4" id="KW-1185">Reference proteome</keyword>
<dbReference type="AlphaFoldDB" id="B3QUP9"/>
<dbReference type="EMBL" id="CP001100">
    <property type="protein sequence ID" value="ACF12955.1"/>
    <property type="molecule type" value="Genomic_DNA"/>
</dbReference>
<dbReference type="STRING" id="517418.Ctha_0484"/>
<protein>
    <submittedName>
        <fullName evidence="3">Uncharacterized protein</fullName>
    </submittedName>
</protein>
<evidence type="ECO:0000313" key="3">
    <source>
        <dbReference type="EMBL" id="ACF12955.1"/>
    </source>
</evidence>
<keyword evidence="1" id="KW-0175">Coiled coil</keyword>
<evidence type="ECO:0000313" key="4">
    <source>
        <dbReference type="Proteomes" id="UP000001208"/>
    </source>
</evidence>
<name>B3QUP9_CHLT3</name>
<dbReference type="OrthoDB" id="597906at2"/>
<dbReference type="HOGENOM" id="CLU_1692365_0_0_10"/>
<accession>B3QUP9</accession>
<sequence length="155" mass="17312">MNEVMEERLAEMEQRKEQLEELINQRQAQINRRAATLKKDIEARFQPKEVIRQYPLASAGMLFGIGVAIGGWLKKDSPQHAVHSMASTPAAPRAAQPQPAPNYHHAPPKQQSKLSGLASDLAFDFLNAMKEVLVSYAIEYASEKFKEKASPKKNG</sequence>
<dbReference type="Proteomes" id="UP000001208">
    <property type="component" value="Chromosome"/>
</dbReference>
<feature type="region of interest" description="Disordered" evidence="2">
    <location>
        <begin position="78"/>
        <end position="112"/>
    </location>
</feature>
<dbReference type="RefSeq" id="WP_012499039.1">
    <property type="nucleotide sequence ID" value="NC_011026.1"/>
</dbReference>
<gene>
    <name evidence="3" type="ordered locus">Ctha_0484</name>
</gene>
<evidence type="ECO:0000256" key="1">
    <source>
        <dbReference type="SAM" id="Coils"/>
    </source>
</evidence>
<dbReference type="eggNOG" id="COG3170">
    <property type="taxonomic scope" value="Bacteria"/>
</dbReference>
<proteinExistence type="predicted"/>
<dbReference type="KEGG" id="cts:Ctha_0484"/>
<feature type="coiled-coil region" evidence="1">
    <location>
        <begin position="2"/>
        <end position="32"/>
    </location>
</feature>
<organism evidence="3 4">
    <name type="scientific">Chloroherpeton thalassium (strain ATCC 35110 / GB-78)</name>
    <dbReference type="NCBI Taxonomy" id="517418"/>
    <lineage>
        <taxon>Bacteria</taxon>
        <taxon>Pseudomonadati</taxon>
        <taxon>Chlorobiota</taxon>
        <taxon>Chlorobiia</taxon>
        <taxon>Chlorobiales</taxon>
        <taxon>Chloroherpetonaceae</taxon>
        <taxon>Chloroherpeton</taxon>
    </lineage>
</organism>
<evidence type="ECO:0000256" key="2">
    <source>
        <dbReference type="SAM" id="MobiDB-lite"/>
    </source>
</evidence>